<protein>
    <submittedName>
        <fullName evidence="1">Uncharacterized protein</fullName>
    </submittedName>
</protein>
<dbReference type="AlphaFoldDB" id="A0A7V8NV95"/>
<organism evidence="1 2">
    <name type="scientific">Candidatus Acidiferrum panamense</name>
    <dbReference type="NCBI Taxonomy" id="2741543"/>
    <lineage>
        <taxon>Bacteria</taxon>
        <taxon>Pseudomonadati</taxon>
        <taxon>Acidobacteriota</taxon>
        <taxon>Terriglobia</taxon>
        <taxon>Candidatus Acidiferrales</taxon>
        <taxon>Candidatus Acidiferrum</taxon>
    </lineage>
</organism>
<sequence>KDKVITILKSACVTKDGPQAQTRDGQPGLDDAQIQLCLEYATEAWPFDFSELLDGIPPPPPDG</sequence>
<proteinExistence type="predicted"/>
<comment type="caution">
    <text evidence="1">The sequence shown here is derived from an EMBL/GenBank/DDBJ whole genome shotgun (WGS) entry which is preliminary data.</text>
</comment>
<accession>A0A7V8NV95</accession>
<gene>
    <name evidence="1" type="ORF">HRJ53_23075</name>
</gene>
<name>A0A7V8NV95_9BACT</name>
<keyword evidence="2" id="KW-1185">Reference proteome</keyword>
<evidence type="ECO:0000313" key="2">
    <source>
        <dbReference type="Proteomes" id="UP000567293"/>
    </source>
</evidence>
<feature type="non-terminal residue" evidence="1">
    <location>
        <position position="1"/>
    </location>
</feature>
<dbReference type="Proteomes" id="UP000567293">
    <property type="component" value="Unassembled WGS sequence"/>
</dbReference>
<reference evidence="1" key="1">
    <citation type="submission" date="2020-06" db="EMBL/GenBank/DDBJ databases">
        <title>Legume-microbial interactions unlock mineral nutrients during tropical forest succession.</title>
        <authorList>
            <person name="Epihov D.Z."/>
        </authorList>
    </citation>
    <scope>NUCLEOTIDE SEQUENCE [LARGE SCALE GENOMIC DNA]</scope>
    <source>
        <strain evidence="1">Pan2503</strain>
    </source>
</reference>
<dbReference type="EMBL" id="JACDQQ010002233">
    <property type="protein sequence ID" value="MBA0087880.1"/>
    <property type="molecule type" value="Genomic_DNA"/>
</dbReference>
<evidence type="ECO:0000313" key="1">
    <source>
        <dbReference type="EMBL" id="MBA0087880.1"/>
    </source>
</evidence>